<comment type="caution">
    <text evidence="1">The sequence shown here is derived from an EMBL/GenBank/DDBJ whole genome shotgun (WGS) entry which is preliminary data.</text>
</comment>
<accession>A0AAP0KWE4</accession>
<evidence type="ECO:0000313" key="2">
    <source>
        <dbReference type="Proteomes" id="UP001420932"/>
    </source>
</evidence>
<dbReference type="AlphaFoldDB" id="A0AAP0KWE4"/>
<organism evidence="1 2">
    <name type="scientific">Stephania yunnanensis</name>
    <dbReference type="NCBI Taxonomy" id="152371"/>
    <lineage>
        <taxon>Eukaryota</taxon>
        <taxon>Viridiplantae</taxon>
        <taxon>Streptophyta</taxon>
        <taxon>Embryophyta</taxon>
        <taxon>Tracheophyta</taxon>
        <taxon>Spermatophyta</taxon>
        <taxon>Magnoliopsida</taxon>
        <taxon>Ranunculales</taxon>
        <taxon>Menispermaceae</taxon>
        <taxon>Menispermoideae</taxon>
        <taxon>Cissampelideae</taxon>
        <taxon>Stephania</taxon>
    </lineage>
</organism>
<reference evidence="1 2" key="1">
    <citation type="submission" date="2024-01" db="EMBL/GenBank/DDBJ databases">
        <title>Genome assemblies of Stephania.</title>
        <authorList>
            <person name="Yang L."/>
        </authorList>
    </citation>
    <scope>NUCLEOTIDE SEQUENCE [LARGE SCALE GENOMIC DNA]</scope>
    <source>
        <strain evidence="1">YNDBR</strain>
        <tissue evidence="1">Leaf</tissue>
    </source>
</reference>
<protein>
    <submittedName>
        <fullName evidence="1">Uncharacterized protein</fullName>
    </submittedName>
</protein>
<sequence>MISTGTISVLVEINGLAHVCLAWPGEFLHASIEKNSDHDTNIYGKGNLATHV</sequence>
<gene>
    <name evidence="1" type="ORF">Syun_006152</name>
</gene>
<dbReference type="Proteomes" id="UP001420932">
    <property type="component" value="Unassembled WGS sequence"/>
</dbReference>
<keyword evidence="2" id="KW-1185">Reference proteome</keyword>
<proteinExistence type="predicted"/>
<name>A0AAP0KWE4_9MAGN</name>
<evidence type="ECO:0000313" key="1">
    <source>
        <dbReference type="EMBL" id="KAK9159811.1"/>
    </source>
</evidence>
<dbReference type="EMBL" id="JBBNAF010000003">
    <property type="protein sequence ID" value="KAK9159811.1"/>
    <property type="molecule type" value="Genomic_DNA"/>
</dbReference>